<dbReference type="InterPro" id="IPR021773">
    <property type="entry name" value="TPC11"/>
</dbReference>
<dbReference type="PANTHER" id="PTHR14374">
    <property type="entry name" value="FOIE GRAS"/>
    <property type="match status" value="1"/>
</dbReference>
<reference evidence="3" key="1">
    <citation type="submission" date="2022-12" db="EMBL/GenBank/DDBJ databases">
        <title>Chromosome-level genome assembly of the bean flower thrips Megalurothrips usitatus.</title>
        <authorList>
            <person name="Ma L."/>
            <person name="Liu Q."/>
            <person name="Li H."/>
            <person name="Cai W."/>
        </authorList>
    </citation>
    <scope>NUCLEOTIDE SEQUENCE</scope>
    <source>
        <strain evidence="3">Cailab_2022a</strain>
    </source>
</reference>
<protein>
    <recommendedName>
        <fullName evidence="5">Trafficking protein particle complex subunit 11</fullName>
    </recommendedName>
</protein>
<dbReference type="Proteomes" id="UP001075354">
    <property type="component" value="Chromosome 15"/>
</dbReference>
<accession>A0AAV7X766</accession>
<evidence type="ECO:0008006" key="5">
    <source>
        <dbReference type="Google" id="ProtNLM"/>
    </source>
</evidence>
<dbReference type="GO" id="GO:0005737">
    <property type="term" value="C:cytoplasm"/>
    <property type="evidence" value="ECO:0007669"/>
    <property type="project" value="TreeGrafter"/>
</dbReference>
<keyword evidence="4" id="KW-1185">Reference proteome</keyword>
<dbReference type="InterPro" id="IPR012880">
    <property type="entry name" value="Gryzun"/>
</dbReference>
<proteinExistence type="predicted"/>
<evidence type="ECO:0000313" key="3">
    <source>
        <dbReference type="EMBL" id="KAJ1520238.1"/>
    </source>
</evidence>
<gene>
    <name evidence="3" type="ORF">ONE63_004448</name>
</gene>
<sequence length="1155" mass="129834">MIGAEGRRYERWGTTTSEQSVDQFRPTTTRTMAVWMDGFDFPAELCSKPQALVGISGVDVAKNPLDREVWEALSNNRAPNRALISFKLLEPQHVFPVMKPKRNTYDWYIPKGILKRNWIVKHLQELPAVNVLFYHLDWDDPNFAAKKLDCANRLQGIRGALKGRITKLAVVLIQRTAPVAGEDPSAADKANALCTACELNPKCLFVLPLGDHLQGYILRLEKAFLELAQGYYHQAIRAVKAHRDQLNKTTQQYLMVRHLFKIGFLSELKQDSHNAHKSYAQAYSQLLDLRVADTNAMEVKTVAGLINYKICRILFFQSMPRDAIAQFRAHTEAFKNREGHRDLTFEHYGWLAKQYWVFGDLFDEAIKQGVQAVQTQHPGFYYQQAAQFAIQRKQSCEQLCQNVTTYPEPDPLTGMDTLEFFGQRPWRPGSLSVEPIDPNRERDGILALQFREKNGVNHSSLIITLFGIAISQFKAFRCPRMRRQLLVQMAEEYFSSKDYGKALTVLTHMLWDYRSEKWWRLLSAILLRALSCAYLTAGLQDYVSLSLEALGNAAQLSAQDKTRVFHNLNRILKRQLPEPEPGLSPLDLPHARELWTASCASADPPFVTVDMSNVASCVESKARFTESHIHVDKPVLIEVFVRSACPHPIQFSKLAVTITTPSMSTELPASIVEPSEGHPLYFETNAVKTFTCQFSPDPRDVGNEIQITSILLHMGSEGDRNIILRYSCVSNESGGADDICPELQHFRATPVKSINFDSIRIQATTLLLPRTSMLDLSIHHDAPALLGEWYKVRVEMLNKELSSVSALNVEVVLIASPDDPHQELTTQLSKDESGELVSLPMQLPVGELPVGSSTEISFYVRALRLNTRNLLIKAKYVMPDTSLGANGESWNVCEEVVTISVVKPFDVLTKFVSLQLDPLTKAVALEPLVAMPHTECLSPWPIVIHNSSFDLAQHVRLVDDSFISQLKDLQLQKGEMAAEATVLSVSQPSDQPVHVGTYQLQWSRKGQEHMITSSTVTLPTIRVENAPIYVEMVLPAHGWVRTPMAVSYRIHNHTSRLIDVDLSMEASDAFMFAGHKQLQLCLLPESVRTLDYNLYPLLSGLVALPRLCLSLVKEGQLELPPSALVELLQRCLPTHVYVMPQAKGKASNPQIPVPS</sequence>
<comment type="caution">
    <text evidence="3">The sequence shown here is derived from an EMBL/GenBank/DDBJ whole genome shotgun (WGS) entry which is preliminary data.</text>
</comment>
<evidence type="ECO:0000259" key="2">
    <source>
        <dbReference type="Pfam" id="PF11817"/>
    </source>
</evidence>
<dbReference type="Pfam" id="PF07919">
    <property type="entry name" value="Gryzun"/>
    <property type="match status" value="1"/>
</dbReference>
<dbReference type="AlphaFoldDB" id="A0AAV7X766"/>
<evidence type="ECO:0000259" key="1">
    <source>
        <dbReference type="Pfam" id="PF07919"/>
    </source>
</evidence>
<name>A0AAV7X766_9NEOP</name>
<dbReference type="PANTHER" id="PTHR14374:SF0">
    <property type="entry name" value="TRAFFICKING PROTEIN PARTICLE COMPLEX SUBUNIT 11"/>
    <property type="match status" value="1"/>
</dbReference>
<dbReference type="EMBL" id="JAPTSV010000015">
    <property type="protein sequence ID" value="KAJ1520238.1"/>
    <property type="molecule type" value="Genomic_DNA"/>
</dbReference>
<feature type="domain" description="Gryzun putative trafficking through Golgi" evidence="1">
    <location>
        <begin position="998"/>
        <end position="1107"/>
    </location>
</feature>
<dbReference type="Pfam" id="PF11817">
    <property type="entry name" value="Foie-gras_1"/>
    <property type="match status" value="1"/>
</dbReference>
<organism evidence="3 4">
    <name type="scientific">Megalurothrips usitatus</name>
    <name type="common">bean blossom thrips</name>
    <dbReference type="NCBI Taxonomy" id="439358"/>
    <lineage>
        <taxon>Eukaryota</taxon>
        <taxon>Metazoa</taxon>
        <taxon>Ecdysozoa</taxon>
        <taxon>Arthropoda</taxon>
        <taxon>Hexapoda</taxon>
        <taxon>Insecta</taxon>
        <taxon>Pterygota</taxon>
        <taxon>Neoptera</taxon>
        <taxon>Paraneoptera</taxon>
        <taxon>Thysanoptera</taxon>
        <taxon>Terebrantia</taxon>
        <taxon>Thripoidea</taxon>
        <taxon>Thripidae</taxon>
        <taxon>Megalurothrips</taxon>
    </lineage>
</organism>
<evidence type="ECO:0000313" key="4">
    <source>
        <dbReference type="Proteomes" id="UP001075354"/>
    </source>
</evidence>
<feature type="domain" description="Trafficking protein particle complex subunit 11" evidence="2">
    <location>
        <begin position="296"/>
        <end position="550"/>
    </location>
</feature>